<feature type="domain" description="BTB" evidence="2">
    <location>
        <begin position="202"/>
        <end position="259"/>
    </location>
</feature>
<dbReference type="Proteomes" id="UP000095751">
    <property type="component" value="Unassembled WGS sequence"/>
</dbReference>
<dbReference type="AlphaFoldDB" id="A0A1E7EM85"/>
<evidence type="ECO:0000313" key="4">
    <source>
        <dbReference type="Proteomes" id="UP000095751"/>
    </source>
</evidence>
<feature type="compositionally biased region" description="Polar residues" evidence="1">
    <location>
        <begin position="1"/>
        <end position="11"/>
    </location>
</feature>
<dbReference type="SUPFAM" id="SSF54695">
    <property type="entry name" value="POZ domain"/>
    <property type="match status" value="1"/>
</dbReference>
<dbReference type="OrthoDB" id="6151821at2759"/>
<accession>A0A1E7EM85</accession>
<dbReference type="Pfam" id="PF23109">
    <property type="entry name" value="ARCH_RTEL1"/>
    <property type="match status" value="1"/>
</dbReference>
<evidence type="ECO:0000313" key="3">
    <source>
        <dbReference type="EMBL" id="OEU07028.1"/>
    </source>
</evidence>
<dbReference type="InterPro" id="IPR011333">
    <property type="entry name" value="SKP1/BTB/POZ_sf"/>
</dbReference>
<dbReference type="InterPro" id="IPR000210">
    <property type="entry name" value="BTB/POZ_dom"/>
</dbReference>
<proteinExistence type="predicted"/>
<dbReference type="SMART" id="SM00225">
    <property type="entry name" value="BTB"/>
    <property type="match status" value="1"/>
</dbReference>
<dbReference type="Gene3D" id="3.30.710.10">
    <property type="entry name" value="Potassium Channel Kv1.1, Chain A"/>
    <property type="match status" value="1"/>
</dbReference>
<evidence type="ECO:0000256" key="1">
    <source>
        <dbReference type="SAM" id="MobiDB-lite"/>
    </source>
</evidence>
<organism evidence="3 4">
    <name type="scientific">Fragilariopsis cylindrus CCMP1102</name>
    <dbReference type="NCBI Taxonomy" id="635003"/>
    <lineage>
        <taxon>Eukaryota</taxon>
        <taxon>Sar</taxon>
        <taxon>Stramenopiles</taxon>
        <taxon>Ochrophyta</taxon>
        <taxon>Bacillariophyta</taxon>
        <taxon>Bacillariophyceae</taxon>
        <taxon>Bacillariophycidae</taxon>
        <taxon>Bacillariales</taxon>
        <taxon>Bacillariaceae</taxon>
        <taxon>Fragilariopsis</taxon>
    </lineage>
</organism>
<gene>
    <name evidence="3" type="ORF">FRACYDRAFT_252436</name>
</gene>
<keyword evidence="4" id="KW-1185">Reference proteome</keyword>
<feature type="compositionally biased region" description="Basic and acidic residues" evidence="1">
    <location>
        <begin position="17"/>
        <end position="29"/>
    </location>
</feature>
<feature type="region of interest" description="Disordered" evidence="1">
    <location>
        <begin position="1"/>
        <end position="32"/>
    </location>
</feature>
<dbReference type="InterPro" id="IPR057498">
    <property type="entry name" value="Rtel1_ARCH"/>
</dbReference>
<name>A0A1E7EM85_9STRA</name>
<sequence length="504" mass="57222">MEVDDSISNNVYLLGSSREKDPPEQEITRKRQLPSWTKSSAYLADDESEAECSDWTLDIYFNNNSASFDISSKDIAGCMSEIDKALNLVESYPDRFEDVNVQNLVRLKAIFINFEEHILKGLPQQATSYQGDRILEIFEQGTRINFDNHQLVLVQIEIILDMFMEIHGGNFNGAPKLELFVQCLKLVFGEPTESRCQAKTQAYRSEYFKGIFRLDTTGVGYSESHQKCSTIKLPAPVVTIQHFETLLDYLYTGKLKLNDTNAVSMVYFGDYFGINLLKEKAQRFLRRNIDDCKGKLLGDVDGSVASGLLAKFYRDANSLAMEDLLNAIAYSCAHQPRLMSKDNALSKIPDVHLWCRVFAVIRKKKYSNDNVAESMSELCSINLANFIKRYPDIVDVESFNILTESNSLPNISAKAAIILMEYEQNLSLADLKNGGDDLTCLQQRCIDALVNSKTGPWNDSNPRTLLQGKLRKLQPFVLESLVLRLMNDDDKRRPPSIKPRRCFL</sequence>
<protein>
    <recommendedName>
        <fullName evidence="2">BTB domain-containing protein</fullName>
    </recommendedName>
</protein>
<reference evidence="3 4" key="1">
    <citation type="submission" date="2016-09" db="EMBL/GenBank/DDBJ databases">
        <title>Extensive genetic diversity and differential bi-allelic expression allows diatom success in the polar Southern Ocean.</title>
        <authorList>
            <consortium name="DOE Joint Genome Institute"/>
            <person name="Mock T."/>
            <person name="Otillar R.P."/>
            <person name="Strauss J."/>
            <person name="Dupont C."/>
            <person name="Frickenhaus S."/>
            <person name="Maumus F."/>
            <person name="Mcmullan M."/>
            <person name="Sanges R."/>
            <person name="Schmutz J."/>
            <person name="Toseland A."/>
            <person name="Valas R."/>
            <person name="Veluchamy A."/>
            <person name="Ward B.J."/>
            <person name="Allen A."/>
            <person name="Barry K."/>
            <person name="Falciatore A."/>
            <person name="Ferrante M."/>
            <person name="Fortunato A.E."/>
            <person name="Gloeckner G."/>
            <person name="Gruber A."/>
            <person name="Hipkin R."/>
            <person name="Janech M."/>
            <person name="Kroth P."/>
            <person name="Leese F."/>
            <person name="Lindquist E."/>
            <person name="Lyon B.R."/>
            <person name="Martin J."/>
            <person name="Mayer C."/>
            <person name="Parker M."/>
            <person name="Quesneville H."/>
            <person name="Raymond J."/>
            <person name="Uhlig C."/>
            <person name="Valentin K.U."/>
            <person name="Worden A.Z."/>
            <person name="Armbrust E.V."/>
            <person name="Bowler C."/>
            <person name="Green B."/>
            <person name="Moulton V."/>
            <person name="Van Oosterhout C."/>
            <person name="Grigoriev I."/>
        </authorList>
    </citation>
    <scope>NUCLEOTIDE SEQUENCE [LARGE SCALE GENOMIC DNA]</scope>
    <source>
        <strain evidence="3 4">CCMP1102</strain>
    </source>
</reference>
<dbReference type="PROSITE" id="PS50097">
    <property type="entry name" value="BTB"/>
    <property type="match status" value="1"/>
</dbReference>
<evidence type="ECO:0000259" key="2">
    <source>
        <dbReference type="PROSITE" id="PS50097"/>
    </source>
</evidence>
<dbReference type="KEGG" id="fcy:FRACYDRAFT_252436"/>
<dbReference type="EMBL" id="KV784393">
    <property type="protein sequence ID" value="OEU07028.1"/>
    <property type="molecule type" value="Genomic_DNA"/>
</dbReference>
<dbReference type="InParanoid" id="A0A1E7EM85"/>